<dbReference type="Proteomes" id="UP000282613">
    <property type="component" value="Unassembled WGS sequence"/>
</dbReference>
<reference evidence="1 2" key="2">
    <citation type="submission" date="2018-11" db="EMBL/GenBank/DDBJ databases">
        <authorList>
            <consortium name="Pathogen Informatics"/>
        </authorList>
    </citation>
    <scope>NUCLEOTIDE SEQUENCE [LARGE SCALE GENOMIC DNA]</scope>
</reference>
<reference evidence="3" key="1">
    <citation type="submission" date="2017-02" db="UniProtKB">
        <authorList>
            <consortium name="WormBaseParasite"/>
        </authorList>
    </citation>
    <scope>IDENTIFICATION</scope>
</reference>
<dbReference type="WBParaSite" id="TASK_0000082301-mRNA-1">
    <property type="protein sequence ID" value="TASK_0000082301-mRNA-1"/>
    <property type="gene ID" value="TASK_0000082301"/>
</dbReference>
<name>A0A0R3VU56_TAEAS</name>
<gene>
    <name evidence="1" type="ORF">TASK_LOCUS824</name>
</gene>
<keyword evidence="2" id="KW-1185">Reference proteome</keyword>
<evidence type="ECO:0000313" key="2">
    <source>
        <dbReference type="Proteomes" id="UP000282613"/>
    </source>
</evidence>
<protein>
    <submittedName>
        <fullName evidence="3">Subtilisin</fullName>
    </submittedName>
</protein>
<organism evidence="3">
    <name type="scientific">Taenia asiatica</name>
    <name type="common">Asian tapeworm</name>
    <dbReference type="NCBI Taxonomy" id="60517"/>
    <lineage>
        <taxon>Eukaryota</taxon>
        <taxon>Metazoa</taxon>
        <taxon>Spiralia</taxon>
        <taxon>Lophotrochozoa</taxon>
        <taxon>Platyhelminthes</taxon>
        <taxon>Cestoda</taxon>
        <taxon>Eucestoda</taxon>
        <taxon>Cyclophyllidea</taxon>
        <taxon>Taeniidae</taxon>
        <taxon>Taenia</taxon>
    </lineage>
</organism>
<accession>A0A0R3VU56</accession>
<proteinExistence type="predicted"/>
<dbReference type="EMBL" id="UYRS01000132">
    <property type="protein sequence ID" value="VDK21929.1"/>
    <property type="molecule type" value="Genomic_DNA"/>
</dbReference>
<dbReference type="AlphaFoldDB" id="A0A0R3VU56"/>
<evidence type="ECO:0000313" key="3">
    <source>
        <dbReference type="WBParaSite" id="TASK_0000082301-mRNA-1"/>
    </source>
</evidence>
<sequence>MGQRIDNFDYRVDAVSDFYVQPHALTTSNKMANPVGPVFSGVIASSTWCPMSSWADAILATNNAAVKGLVGEVDSPCRRSECERCWCNLTLSADSGGCGVV</sequence>
<dbReference type="STRING" id="60517.A0A0R3VU56"/>
<evidence type="ECO:0000313" key="1">
    <source>
        <dbReference type="EMBL" id="VDK21929.1"/>
    </source>
</evidence>